<protein>
    <submittedName>
        <fullName evidence="1">Membrane protein</fullName>
    </submittedName>
</protein>
<organism evidence="1 2">
    <name type="scientific">Mycobacterium numidiamassiliense</name>
    <dbReference type="NCBI Taxonomy" id="1841861"/>
    <lineage>
        <taxon>Bacteria</taxon>
        <taxon>Bacillati</taxon>
        <taxon>Actinomycetota</taxon>
        <taxon>Actinomycetes</taxon>
        <taxon>Mycobacteriales</taxon>
        <taxon>Mycobacteriaceae</taxon>
        <taxon>Mycobacterium</taxon>
    </lineage>
</organism>
<gene>
    <name evidence="1" type="ORF">MNAB215_2180</name>
</gene>
<dbReference type="STRING" id="1841861.GCA_900157365_00497"/>
<dbReference type="EMBL" id="FUEZ01000004">
    <property type="protein sequence ID" value="SPM39985.1"/>
    <property type="molecule type" value="Genomic_DNA"/>
</dbReference>
<dbReference type="AlphaFoldDB" id="A0A2U3P8I7"/>
<dbReference type="Proteomes" id="UP000240424">
    <property type="component" value="Unassembled WGS sequence"/>
</dbReference>
<proteinExistence type="predicted"/>
<keyword evidence="2" id="KW-1185">Reference proteome</keyword>
<dbReference type="RefSeq" id="WP_077078867.1">
    <property type="nucleotide sequence ID" value="NZ_FUEZ01000004.1"/>
</dbReference>
<reference evidence="1 2" key="1">
    <citation type="submission" date="2017-01" db="EMBL/GenBank/DDBJ databases">
        <authorList>
            <consortium name="Urmite Genomes"/>
        </authorList>
    </citation>
    <scope>NUCLEOTIDE SEQUENCE [LARGE SCALE GENOMIC DNA]</scope>
    <source>
        <strain evidence="1 2">AB215</strain>
    </source>
</reference>
<evidence type="ECO:0000313" key="2">
    <source>
        <dbReference type="Proteomes" id="UP000240424"/>
    </source>
</evidence>
<evidence type="ECO:0000313" key="1">
    <source>
        <dbReference type="EMBL" id="SPM39985.1"/>
    </source>
</evidence>
<sequence length="136" mass="14950">MFTLLVSWLLVALIPGLLMLAALGLGRLESELARESVTAADVDEFLEHAQAVDMRTLAREGITEALEYLHQRQAQQLAAAPPPRVLTGRHHAESVFAIGLADPATGRLMPMQVHAHSRVNPQYNPQYGATRHVNRV</sequence>
<accession>A0A2U3P8I7</accession>
<name>A0A2U3P8I7_9MYCO</name>